<keyword evidence="1 3" id="KW-0129">CBS domain</keyword>
<dbReference type="SUPFAM" id="SSF54631">
    <property type="entry name" value="CBS-domain pair"/>
    <property type="match status" value="1"/>
</dbReference>
<sequence>MELPTPESIKKRRIKLGLTQASLAEKANVSQPLIARIESGDVDPRLSTLRSILTALDEMERCKVTAKDLMTSPVIAVTSSDTVDNAVKLMEKHGFSQLPVIDGGVPVGSISENSVVQAMGTEDFARVSASQVRALMEESFPAVSPGTDMGTVSHLLETYHAVLVMELGKAVGVITKYDVMRLLNK</sequence>
<dbReference type="InterPro" id="IPR000644">
    <property type="entry name" value="CBS_dom"/>
</dbReference>
<dbReference type="SMART" id="SM00116">
    <property type="entry name" value="CBS"/>
    <property type="match status" value="2"/>
</dbReference>
<dbReference type="PANTHER" id="PTHR43080:SF4">
    <property type="entry name" value="CRO-LIKE PROTEIN"/>
    <property type="match status" value="1"/>
</dbReference>
<gene>
    <name evidence="6" type="ORF">RCIX1743</name>
</gene>
<dbReference type="Gene3D" id="3.10.580.10">
    <property type="entry name" value="CBS-domain"/>
    <property type="match status" value="1"/>
</dbReference>
<dbReference type="GO" id="GO:0009086">
    <property type="term" value="P:methionine biosynthetic process"/>
    <property type="evidence" value="ECO:0007669"/>
    <property type="project" value="UniProtKB-KW"/>
</dbReference>
<evidence type="ECO:0000256" key="1">
    <source>
        <dbReference type="ARBA" id="ARBA00023122"/>
    </source>
</evidence>
<dbReference type="Gene3D" id="1.10.260.40">
    <property type="entry name" value="lambda repressor-like DNA-binding domains"/>
    <property type="match status" value="1"/>
</dbReference>
<keyword evidence="2" id="KW-0486">Methionine biosynthesis</keyword>
<reference evidence="6 7" key="1">
    <citation type="journal article" date="2006" name="Science">
        <title>Genome of rice cluster I archaea -- the key methane producers in the rice rhizosphere.</title>
        <authorList>
            <person name="Erkel C."/>
            <person name="Kube M."/>
            <person name="Reinhardt R."/>
            <person name="Liesack W."/>
        </authorList>
    </citation>
    <scope>NUCLEOTIDE SEQUENCE [LARGE SCALE GENOMIC DNA]</scope>
    <source>
        <strain evidence="7">DSM 22066 / NBRC 105507 / MRE50</strain>
    </source>
</reference>
<feature type="domain" description="CBS" evidence="5">
    <location>
        <begin position="70"/>
        <end position="126"/>
    </location>
</feature>
<dbReference type="InterPro" id="IPR046342">
    <property type="entry name" value="CBS_dom_sf"/>
</dbReference>
<evidence type="ECO:0000256" key="3">
    <source>
        <dbReference type="PROSITE-ProRule" id="PRU00703"/>
    </source>
</evidence>
<dbReference type="SMART" id="SM00530">
    <property type="entry name" value="HTH_XRE"/>
    <property type="match status" value="1"/>
</dbReference>
<dbReference type="CDD" id="cd00093">
    <property type="entry name" value="HTH_XRE"/>
    <property type="match status" value="1"/>
</dbReference>
<dbReference type="GO" id="GO:0003677">
    <property type="term" value="F:DNA binding"/>
    <property type="evidence" value="ECO:0007669"/>
    <property type="project" value="InterPro"/>
</dbReference>
<dbReference type="InterPro" id="IPR051257">
    <property type="entry name" value="Diverse_CBS-Domain"/>
</dbReference>
<dbReference type="eggNOG" id="arCOG00608">
    <property type="taxonomic scope" value="Archaea"/>
</dbReference>
<dbReference type="GeneID" id="5143694"/>
<evidence type="ECO:0008006" key="8">
    <source>
        <dbReference type="Google" id="ProtNLM"/>
    </source>
</evidence>
<dbReference type="STRING" id="351160.RCIX1743"/>
<evidence type="ECO:0000259" key="5">
    <source>
        <dbReference type="PROSITE" id="PS51371"/>
    </source>
</evidence>
<accession>Q0W3U0</accession>
<dbReference type="KEGG" id="rci:RCIX1743"/>
<dbReference type="InterPro" id="IPR017158">
    <property type="entry name" value="Tscrpt-reg_CBS-contain_prd"/>
</dbReference>
<evidence type="ECO:0000313" key="6">
    <source>
        <dbReference type="EMBL" id="CAJ36953.1"/>
    </source>
</evidence>
<evidence type="ECO:0000259" key="4">
    <source>
        <dbReference type="PROSITE" id="PS50943"/>
    </source>
</evidence>
<organism evidence="6 7">
    <name type="scientific">Methanocella arvoryzae (strain DSM 22066 / NBRC 105507 / MRE50)</name>
    <dbReference type="NCBI Taxonomy" id="351160"/>
    <lineage>
        <taxon>Archaea</taxon>
        <taxon>Methanobacteriati</taxon>
        <taxon>Methanobacteriota</taxon>
        <taxon>Stenosarchaea group</taxon>
        <taxon>Methanomicrobia</taxon>
        <taxon>Methanocellales</taxon>
        <taxon>Methanocellaceae</taxon>
        <taxon>Methanocella</taxon>
    </lineage>
</organism>
<dbReference type="Pfam" id="PF00571">
    <property type="entry name" value="CBS"/>
    <property type="match status" value="2"/>
</dbReference>
<name>Q0W3U0_METAR</name>
<dbReference type="SUPFAM" id="SSF47413">
    <property type="entry name" value="lambda repressor-like DNA-binding domains"/>
    <property type="match status" value="1"/>
</dbReference>
<dbReference type="PROSITE" id="PS50943">
    <property type="entry name" value="HTH_CROC1"/>
    <property type="match status" value="1"/>
</dbReference>
<proteinExistence type="predicted"/>
<dbReference type="Pfam" id="PF01381">
    <property type="entry name" value="HTH_3"/>
    <property type="match status" value="1"/>
</dbReference>
<dbReference type="InterPro" id="IPR010982">
    <property type="entry name" value="Lambda_DNA-bd_dom_sf"/>
</dbReference>
<dbReference type="RefSeq" id="WP_012035613.1">
    <property type="nucleotide sequence ID" value="NC_009464.1"/>
</dbReference>
<dbReference type="OrthoDB" id="30763at2157"/>
<dbReference type="PIRSF" id="PIRSF037253">
    <property type="entry name" value="HTH_CBS_prd"/>
    <property type="match status" value="1"/>
</dbReference>
<evidence type="ECO:0000313" key="7">
    <source>
        <dbReference type="Proteomes" id="UP000000663"/>
    </source>
</evidence>
<protein>
    <recommendedName>
        <fullName evidence="8">CBS domain-containing protein</fullName>
    </recommendedName>
</protein>
<dbReference type="Proteomes" id="UP000000663">
    <property type="component" value="Chromosome"/>
</dbReference>
<dbReference type="AlphaFoldDB" id="Q0W3U0"/>
<dbReference type="PATRIC" id="fig|351160.9.peg.1322"/>
<keyword evidence="7" id="KW-1185">Reference proteome</keyword>
<keyword evidence="2" id="KW-0028">Amino-acid biosynthesis</keyword>
<dbReference type="EMBL" id="AM114193">
    <property type="protein sequence ID" value="CAJ36953.1"/>
    <property type="molecule type" value="Genomic_DNA"/>
</dbReference>
<dbReference type="PROSITE" id="PS51371">
    <property type="entry name" value="CBS"/>
    <property type="match status" value="1"/>
</dbReference>
<dbReference type="PANTHER" id="PTHR43080">
    <property type="entry name" value="CBS DOMAIN-CONTAINING PROTEIN CBSX3, MITOCHONDRIAL"/>
    <property type="match status" value="1"/>
</dbReference>
<dbReference type="InterPro" id="IPR001387">
    <property type="entry name" value="Cro/C1-type_HTH"/>
</dbReference>
<feature type="domain" description="HTH cro/C1-type" evidence="4">
    <location>
        <begin position="9"/>
        <end position="69"/>
    </location>
</feature>
<evidence type="ECO:0000256" key="2">
    <source>
        <dbReference type="ARBA" id="ARBA00023167"/>
    </source>
</evidence>